<evidence type="ECO:0008006" key="5">
    <source>
        <dbReference type="Google" id="ProtNLM"/>
    </source>
</evidence>
<feature type="domain" description="Protein Lines N-terminal" evidence="1">
    <location>
        <begin position="377"/>
        <end position="419"/>
    </location>
</feature>
<reference evidence="3" key="1">
    <citation type="submission" date="2023-10" db="EMBL/GenBank/DDBJ databases">
        <authorList>
            <person name="Domelevo Entfellner J.-B."/>
        </authorList>
    </citation>
    <scope>NUCLEOTIDE SEQUENCE</scope>
</reference>
<dbReference type="PANTHER" id="PTHR16057:SF1">
    <property type="entry name" value="PROTEIN LINES HOMOLOG 1"/>
    <property type="match status" value="1"/>
</dbReference>
<dbReference type="InterPro" id="IPR029415">
    <property type="entry name" value="Lines_C"/>
</dbReference>
<accession>A0AA86S5A0</accession>
<dbReference type="Pfam" id="PF14694">
    <property type="entry name" value="LINES_N"/>
    <property type="match status" value="1"/>
</dbReference>
<proteinExistence type="predicted"/>
<dbReference type="InterPro" id="IPR024875">
    <property type="entry name" value="Protein_Lines"/>
</dbReference>
<dbReference type="Proteomes" id="UP001189624">
    <property type="component" value="Chromosome 3"/>
</dbReference>
<organism evidence="3 4">
    <name type="scientific">Sphenostylis stenocarpa</name>
    <dbReference type="NCBI Taxonomy" id="92480"/>
    <lineage>
        <taxon>Eukaryota</taxon>
        <taxon>Viridiplantae</taxon>
        <taxon>Streptophyta</taxon>
        <taxon>Embryophyta</taxon>
        <taxon>Tracheophyta</taxon>
        <taxon>Spermatophyta</taxon>
        <taxon>Magnoliopsida</taxon>
        <taxon>eudicotyledons</taxon>
        <taxon>Gunneridae</taxon>
        <taxon>Pentapetalae</taxon>
        <taxon>rosids</taxon>
        <taxon>fabids</taxon>
        <taxon>Fabales</taxon>
        <taxon>Fabaceae</taxon>
        <taxon>Papilionoideae</taxon>
        <taxon>50 kb inversion clade</taxon>
        <taxon>NPAAA clade</taxon>
        <taxon>indigoferoid/millettioid clade</taxon>
        <taxon>Phaseoleae</taxon>
        <taxon>Sphenostylis</taxon>
    </lineage>
</organism>
<gene>
    <name evidence="3" type="ORF">AYBTSS11_LOCUS10975</name>
</gene>
<evidence type="ECO:0000259" key="1">
    <source>
        <dbReference type="Pfam" id="PF14694"/>
    </source>
</evidence>
<protein>
    <recommendedName>
        <fullName evidence="5">Protein Lines C-terminal domain-containing protein</fullName>
    </recommendedName>
</protein>
<dbReference type="PANTHER" id="PTHR16057">
    <property type="entry name" value="WINS1, 2 PROTEIN"/>
    <property type="match status" value="1"/>
</dbReference>
<evidence type="ECO:0000313" key="3">
    <source>
        <dbReference type="EMBL" id="CAJ1942697.1"/>
    </source>
</evidence>
<name>A0AA86S5A0_9FABA</name>
<dbReference type="AlphaFoldDB" id="A0AA86S5A0"/>
<dbReference type="EMBL" id="OY731400">
    <property type="protein sequence ID" value="CAJ1942697.1"/>
    <property type="molecule type" value="Genomic_DNA"/>
</dbReference>
<evidence type="ECO:0000259" key="2">
    <source>
        <dbReference type="Pfam" id="PF14695"/>
    </source>
</evidence>
<dbReference type="Gramene" id="rna-AYBTSS11_LOCUS10975">
    <property type="protein sequence ID" value="CAJ1942697.1"/>
    <property type="gene ID" value="gene-AYBTSS11_LOCUS10975"/>
</dbReference>
<sequence>MAIAKMISCSSVPSSGAENAEFDCSDFEFLMQYGINNFDWSAVAGVVRVLRVICKYLEEEDYDDGLVKVYHDSVNSCLLKMPWDLLDKCWSCEFGNMDNSSSINEVHLNKFIVMEPVMNFLGTFLQFLCSLVDPSNLVETDCVSIDKHPLFVTVVNLVPRLAKWCLSKPGNTAERCIINYLNHKLLILMIRLGTLTGLDCRVRFSWIELLHNYFQELLQKPLTQIHSDQIDCLEGSPFLLSLSDGEACLTHSDHLQRQAVYLLLACSFSLISQRGENAKHCNCSTLCSCLTTNPNSHHDHFCIKKGFLELYRWTQAHLPTAISINHENYLEICMKFMSSFLQLYLREDDLLFEVLLLLFSISSCLQQQSERKDPAYQNIHYDHQVLLDYLISKDTGISCAKYLLRCLHLICNSWKLFVEFPLFGEILDQSFCKRRKIVGDDLELLADGIPTTVDDSGSTIFHIKNYKEDRRCGFKHYNIKPFKKAAECLLSLNNSVYNLHQKKLFPYNPEVLLKRKRDSRD</sequence>
<dbReference type="Pfam" id="PF14695">
    <property type="entry name" value="LINES_C"/>
    <property type="match status" value="1"/>
</dbReference>
<keyword evidence="4" id="KW-1185">Reference proteome</keyword>
<dbReference type="InterPro" id="IPR032794">
    <property type="entry name" value="LINES_N"/>
</dbReference>
<feature type="domain" description="Protein Lines C-terminal" evidence="2">
    <location>
        <begin position="486"/>
        <end position="515"/>
    </location>
</feature>
<evidence type="ECO:0000313" key="4">
    <source>
        <dbReference type="Proteomes" id="UP001189624"/>
    </source>
</evidence>